<proteinExistence type="predicted"/>
<evidence type="ECO:0000313" key="2">
    <source>
        <dbReference type="Proteomes" id="UP000256269"/>
    </source>
</evidence>
<evidence type="ECO:0000313" key="1">
    <source>
        <dbReference type="EMBL" id="REH29472.1"/>
    </source>
</evidence>
<keyword evidence="2" id="KW-1185">Reference proteome</keyword>
<reference evidence="1 2" key="1">
    <citation type="submission" date="2018-08" db="EMBL/GenBank/DDBJ databases">
        <title>Genomic Encyclopedia of Archaeal and Bacterial Type Strains, Phase II (KMG-II): from individual species to whole genera.</title>
        <authorList>
            <person name="Goeker M."/>
        </authorList>
    </citation>
    <scope>NUCLEOTIDE SEQUENCE [LARGE SCALE GENOMIC DNA]</scope>
    <source>
        <strain evidence="1 2">DSM 45791</strain>
    </source>
</reference>
<dbReference type="OrthoDB" id="3694042at2"/>
<comment type="caution">
    <text evidence="1">The sequence shown here is derived from an EMBL/GenBank/DDBJ whole genome shotgun (WGS) entry which is preliminary data.</text>
</comment>
<sequence length="276" mass="30047">MVEQDLRLLISVVVSAEDERQAHDACRDLVDRIGGRVVEAADCSDEEPGCWSVTIGKDLPAVQVHNDAAALARSVRTFVRELAPDSPLPRVCCEPPTAWTVLDDPELIGKLVAGAERLLVEAWSEQAPFQPVSYQEPETPEPVPAEHTTRLKLRVDVAVQHPAGAQWQARALASRITDTAAITEVTQGAEGVSVHLDLGRWPQAPQQAVTDAAEALGRPEWSPQVVRPDGSVAQRWLDVLRPTSGITSLELVADRVEAEVAWPTEDEPPVWREPGS</sequence>
<protein>
    <submittedName>
        <fullName evidence="1">Uncharacterized protein</fullName>
    </submittedName>
</protein>
<dbReference type="AlphaFoldDB" id="A0A3E0GXA6"/>
<dbReference type="Proteomes" id="UP000256269">
    <property type="component" value="Unassembled WGS sequence"/>
</dbReference>
<name>A0A3E0GXA6_9PSEU</name>
<organism evidence="1 2">
    <name type="scientific">Kutzneria buriramensis</name>
    <dbReference type="NCBI Taxonomy" id="1045776"/>
    <lineage>
        <taxon>Bacteria</taxon>
        <taxon>Bacillati</taxon>
        <taxon>Actinomycetota</taxon>
        <taxon>Actinomycetes</taxon>
        <taxon>Pseudonocardiales</taxon>
        <taxon>Pseudonocardiaceae</taxon>
        <taxon>Kutzneria</taxon>
    </lineage>
</organism>
<dbReference type="RefSeq" id="WP_116181306.1">
    <property type="nucleotide sequence ID" value="NZ_CP144375.1"/>
</dbReference>
<accession>A0A3E0GXA6</accession>
<gene>
    <name evidence="1" type="ORF">BCF44_12587</name>
</gene>
<dbReference type="EMBL" id="QUNO01000025">
    <property type="protein sequence ID" value="REH29472.1"/>
    <property type="molecule type" value="Genomic_DNA"/>
</dbReference>